<reference evidence="8" key="1">
    <citation type="submission" date="2023-08" db="EMBL/GenBank/DDBJ databases">
        <title>Genomic characterization of piscicolin 126 produced by Carnobacterium maltaromaticum CM22 strain isolated from salmon (Salmo salar).</title>
        <authorList>
            <person name="Gonzalez-Gragera E."/>
            <person name="Garcia-Lopez J.D."/>
            <person name="Teso-Perez C."/>
            <person name="Gimenez-Hernandez I."/>
            <person name="Peralta-Sanchez J.M."/>
            <person name="Valdivia E."/>
            <person name="Montalban-Lopez M."/>
            <person name="Martin-Platero A.M."/>
            <person name="Banos A."/>
            <person name="Martinez-Bueno M."/>
        </authorList>
    </citation>
    <scope>NUCLEOTIDE SEQUENCE</scope>
    <source>
        <strain evidence="8">CM22</strain>
    </source>
</reference>
<dbReference type="InterPro" id="IPR003594">
    <property type="entry name" value="HATPase_dom"/>
</dbReference>
<dbReference type="GO" id="GO:0000155">
    <property type="term" value="F:phosphorelay sensor kinase activity"/>
    <property type="evidence" value="ECO:0007669"/>
    <property type="project" value="InterPro"/>
</dbReference>
<dbReference type="SMART" id="SM00387">
    <property type="entry name" value="HATPase_c"/>
    <property type="match status" value="1"/>
</dbReference>
<comment type="catalytic activity">
    <reaction evidence="1">
        <text>ATP + protein L-histidine = ADP + protein N-phospho-L-histidine.</text>
        <dbReference type="EC" id="2.7.13.3"/>
    </reaction>
</comment>
<dbReference type="SMART" id="SM00388">
    <property type="entry name" value="HisKA"/>
    <property type="match status" value="1"/>
</dbReference>
<name>A0AAW9JQX7_CARML</name>
<dbReference type="Gene3D" id="1.10.287.130">
    <property type="match status" value="1"/>
</dbReference>
<dbReference type="InterPro" id="IPR005467">
    <property type="entry name" value="His_kinase_dom"/>
</dbReference>
<dbReference type="Pfam" id="PF00512">
    <property type="entry name" value="HisKA"/>
    <property type="match status" value="1"/>
</dbReference>
<evidence type="ECO:0000259" key="7">
    <source>
        <dbReference type="PROSITE" id="PS50109"/>
    </source>
</evidence>
<feature type="domain" description="Histidine kinase" evidence="7">
    <location>
        <begin position="88"/>
        <end position="302"/>
    </location>
</feature>
<keyword evidence="6" id="KW-0902">Two-component regulatory system</keyword>
<dbReference type="PROSITE" id="PS50109">
    <property type="entry name" value="HIS_KIN"/>
    <property type="match status" value="1"/>
</dbReference>
<dbReference type="CDD" id="cd00075">
    <property type="entry name" value="HATPase"/>
    <property type="match status" value="1"/>
</dbReference>
<dbReference type="SUPFAM" id="SSF55874">
    <property type="entry name" value="ATPase domain of HSP90 chaperone/DNA topoisomerase II/histidine kinase"/>
    <property type="match status" value="1"/>
</dbReference>
<evidence type="ECO:0000256" key="2">
    <source>
        <dbReference type="ARBA" id="ARBA00012438"/>
    </source>
</evidence>
<dbReference type="PRINTS" id="PR00344">
    <property type="entry name" value="BCTRLSENSOR"/>
</dbReference>
<dbReference type="Gene3D" id="3.30.565.10">
    <property type="entry name" value="Histidine kinase-like ATPase, C-terminal domain"/>
    <property type="match status" value="1"/>
</dbReference>
<keyword evidence="4" id="KW-0808">Transferase</keyword>
<keyword evidence="3" id="KW-0597">Phosphoprotein</keyword>
<evidence type="ECO:0000256" key="1">
    <source>
        <dbReference type="ARBA" id="ARBA00000085"/>
    </source>
</evidence>
<dbReference type="SUPFAM" id="SSF47384">
    <property type="entry name" value="Homodimeric domain of signal transducing histidine kinase"/>
    <property type="match status" value="1"/>
</dbReference>
<dbReference type="AlphaFoldDB" id="A0AAW9JQX7"/>
<evidence type="ECO:0000256" key="5">
    <source>
        <dbReference type="ARBA" id="ARBA00022777"/>
    </source>
</evidence>
<dbReference type="Pfam" id="PF02518">
    <property type="entry name" value="HATPase_c"/>
    <property type="match status" value="1"/>
</dbReference>
<dbReference type="InterPro" id="IPR003661">
    <property type="entry name" value="HisK_dim/P_dom"/>
</dbReference>
<dbReference type="PANTHER" id="PTHR43547">
    <property type="entry name" value="TWO-COMPONENT HISTIDINE KINASE"/>
    <property type="match status" value="1"/>
</dbReference>
<dbReference type="EC" id="2.7.13.3" evidence="2"/>
<proteinExistence type="predicted"/>
<evidence type="ECO:0000256" key="6">
    <source>
        <dbReference type="ARBA" id="ARBA00023012"/>
    </source>
</evidence>
<dbReference type="InterPro" id="IPR036890">
    <property type="entry name" value="HATPase_C_sf"/>
</dbReference>
<dbReference type="InterPro" id="IPR004358">
    <property type="entry name" value="Sig_transdc_His_kin-like_C"/>
</dbReference>
<dbReference type="CDD" id="cd00082">
    <property type="entry name" value="HisKA"/>
    <property type="match status" value="1"/>
</dbReference>
<organism evidence="8 9">
    <name type="scientific">Carnobacterium maltaromaticum</name>
    <name type="common">Carnobacterium piscicola</name>
    <dbReference type="NCBI Taxonomy" id="2751"/>
    <lineage>
        <taxon>Bacteria</taxon>
        <taxon>Bacillati</taxon>
        <taxon>Bacillota</taxon>
        <taxon>Bacilli</taxon>
        <taxon>Lactobacillales</taxon>
        <taxon>Carnobacteriaceae</taxon>
        <taxon>Carnobacterium</taxon>
    </lineage>
</organism>
<dbReference type="EMBL" id="JAVBVO010000003">
    <property type="protein sequence ID" value="MDZ5758003.1"/>
    <property type="molecule type" value="Genomic_DNA"/>
</dbReference>
<evidence type="ECO:0000256" key="4">
    <source>
        <dbReference type="ARBA" id="ARBA00022679"/>
    </source>
</evidence>
<dbReference type="RefSeq" id="WP_322808605.1">
    <property type="nucleotide sequence ID" value="NZ_JAVBVO010000003.1"/>
</dbReference>
<gene>
    <name evidence="8" type="ORF">RAK27_04970</name>
</gene>
<dbReference type="PANTHER" id="PTHR43547:SF2">
    <property type="entry name" value="HYBRID SIGNAL TRANSDUCTION HISTIDINE KINASE C"/>
    <property type="match status" value="1"/>
</dbReference>
<evidence type="ECO:0000313" key="8">
    <source>
        <dbReference type="EMBL" id="MDZ5758003.1"/>
    </source>
</evidence>
<evidence type="ECO:0000313" key="9">
    <source>
        <dbReference type="Proteomes" id="UP001290462"/>
    </source>
</evidence>
<keyword evidence="5 8" id="KW-0418">Kinase</keyword>
<comment type="caution">
    <text evidence="8">The sequence shown here is derived from an EMBL/GenBank/DDBJ whole genome shotgun (WGS) entry which is preliminary data.</text>
</comment>
<accession>A0AAW9JQX7</accession>
<dbReference type="InterPro" id="IPR036097">
    <property type="entry name" value="HisK_dim/P_sf"/>
</dbReference>
<dbReference type="Proteomes" id="UP001290462">
    <property type="component" value="Unassembled WGS sequence"/>
</dbReference>
<sequence length="302" mass="34803">MTYLFIFVLGILVGSVSFRFFINQQLKTMTTNLKTITKRSTNERLRISSGQKEIKKLVKQINLQLEKEQQTRLLIDEEFLLLRQAMTNMSHDLRTPLTSILGYLKLAEKDTITPVENKRYLAVVKSKTINLNYLIEQFFELSRIESKILVVVKEPVDLTSIIQEILASYYEDFIQKQTIPTITIPEHPVWGMGDKEALRRVFNNLLQNMLKHNASSVCLSLEEQPEKQTVLLTFKNHAPNLSPEDVKQIFNRFYTADRMRSGQNTGLGLTIVKELVIQMGGEIDARLQNQQLAISIKLAMKE</sequence>
<evidence type="ECO:0000256" key="3">
    <source>
        <dbReference type="ARBA" id="ARBA00022553"/>
    </source>
</evidence>
<protein>
    <recommendedName>
        <fullName evidence="2">histidine kinase</fullName>
        <ecNumber evidence="2">2.7.13.3</ecNumber>
    </recommendedName>
</protein>